<reference evidence="1 2" key="1">
    <citation type="submission" date="2019-07" db="EMBL/GenBank/DDBJ databases">
        <title>Genomic Encyclopedia of Archaeal and Bacterial Type Strains, Phase II (KMG-II): from individual species to whole genera.</title>
        <authorList>
            <person name="Goeker M."/>
        </authorList>
    </citation>
    <scope>NUCLEOTIDE SEQUENCE [LARGE SCALE GENOMIC DNA]</scope>
    <source>
        <strain evidence="1 2">ATCC BAA-1139</strain>
    </source>
</reference>
<proteinExistence type="predicted"/>
<name>A0A562WSY3_9BACT</name>
<evidence type="ECO:0000313" key="2">
    <source>
        <dbReference type="Proteomes" id="UP000319449"/>
    </source>
</evidence>
<organism evidence="1 2">
    <name type="scientific">Geobacter argillaceus</name>
    <dbReference type="NCBI Taxonomy" id="345631"/>
    <lineage>
        <taxon>Bacteria</taxon>
        <taxon>Pseudomonadati</taxon>
        <taxon>Thermodesulfobacteriota</taxon>
        <taxon>Desulfuromonadia</taxon>
        <taxon>Geobacterales</taxon>
        <taxon>Geobacteraceae</taxon>
        <taxon>Geobacter</taxon>
    </lineage>
</organism>
<dbReference type="AlphaFoldDB" id="A0A562WSY3"/>
<sequence length="50" mass="5651">MRTFETENLDLSSYLVTTGYQPDIFRNTISNRAVLPTYVDPGKILESAGR</sequence>
<protein>
    <submittedName>
        <fullName evidence="1">Uncharacterized protein</fullName>
    </submittedName>
</protein>
<dbReference type="Proteomes" id="UP000319449">
    <property type="component" value="Unassembled WGS sequence"/>
</dbReference>
<gene>
    <name evidence="1" type="ORF">JN12_00084</name>
</gene>
<keyword evidence="2" id="KW-1185">Reference proteome</keyword>
<accession>A0A562WSY3</accession>
<comment type="caution">
    <text evidence="1">The sequence shown here is derived from an EMBL/GenBank/DDBJ whole genome shotgun (WGS) entry which is preliminary data.</text>
</comment>
<dbReference type="EMBL" id="VLLN01000001">
    <property type="protein sequence ID" value="TWJ33411.1"/>
    <property type="molecule type" value="Genomic_DNA"/>
</dbReference>
<evidence type="ECO:0000313" key="1">
    <source>
        <dbReference type="EMBL" id="TWJ33411.1"/>
    </source>
</evidence>